<proteinExistence type="predicted"/>
<gene>
    <name evidence="1" type="ORF">G3A56_25590</name>
</gene>
<evidence type="ECO:0000313" key="2">
    <source>
        <dbReference type="Proteomes" id="UP000464865"/>
    </source>
</evidence>
<dbReference type="AlphaFoldDB" id="A0A7L5BR17"/>
<dbReference type="RefSeq" id="WP_164056887.1">
    <property type="nucleotide sequence ID" value="NZ_CP048636.1"/>
</dbReference>
<evidence type="ECO:0000313" key="1">
    <source>
        <dbReference type="EMBL" id="QIB41233.1"/>
    </source>
</evidence>
<dbReference type="KEGG" id="roy:G3A56_25590"/>
<sequence length="154" mass="16809">MTERTYAKSAITQLKQASSRRPPWQLSMIGNTDEPVHLSVETVNALTRIFDLMPALGGVSIKTEHGDISASRNFPSGYMETVDALIGSVFKNDADITGIVFPATSTRPEHMATAENPHFLQSGKEIAAITASHEAGEMSSEEALRRIKDVYSEE</sequence>
<keyword evidence="1" id="KW-0614">Plasmid</keyword>
<protein>
    <submittedName>
        <fullName evidence="1">Uncharacterized protein</fullName>
    </submittedName>
</protein>
<dbReference type="EMBL" id="CP048636">
    <property type="protein sequence ID" value="QIB41233.1"/>
    <property type="molecule type" value="Genomic_DNA"/>
</dbReference>
<geneLocation type="plasmid" evidence="1 2">
    <name>p4</name>
</geneLocation>
<accession>A0A7L5BR17</accession>
<keyword evidence="2" id="KW-1185">Reference proteome</keyword>
<reference evidence="1 2" key="1">
    <citation type="submission" date="2020-02" db="EMBL/GenBank/DDBJ databases">
        <title>Plant-Promoting Endophytic Bacterium Rhizobium oryzihabitans sp. nov., Isolated from the Root of Rice.</title>
        <authorList>
            <person name="zhao J."/>
            <person name="Zhang G."/>
        </authorList>
    </citation>
    <scope>NUCLEOTIDE SEQUENCE [LARGE SCALE GENOMIC DNA]</scope>
    <source>
        <strain evidence="1 2">M15</strain>
        <plasmid evidence="1 2">p4</plasmid>
    </source>
</reference>
<organism evidence="1 2">
    <name type="scientific">Rhizobium oryzihabitans</name>
    <dbReference type="NCBI Taxonomy" id="2267833"/>
    <lineage>
        <taxon>Bacteria</taxon>
        <taxon>Pseudomonadati</taxon>
        <taxon>Pseudomonadota</taxon>
        <taxon>Alphaproteobacteria</taxon>
        <taxon>Hyphomicrobiales</taxon>
        <taxon>Rhizobiaceae</taxon>
        <taxon>Rhizobium/Agrobacterium group</taxon>
        <taxon>Rhizobium</taxon>
    </lineage>
</organism>
<name>A0A7L5BR17_9HYPH</name>
<dbReference type="Proteomes" id="UP000464865">
    <property type="component" value="Plasmid p4"/>
</dbReference>